<evidence type="ECO:0000313" key="8">
    <source>
        <dbReference type="Proteomes" id="UP000005203"/>
    </source>
</evidence>
<dbReference type="EnsemblMetazoa" id="XM_006566588">
    <property type="protein sequence ID" value="XP_006566651"/>
    <property type="gene ID" value="LOC409068"/>
</dbReference>
<dbReference type="RefSeq" id="XP_006566651.1">
    <property type="nucleotide sequence ID" value="XM_006566588.3"/>
</dbReference>
<dbReference type="PROSITE" id="PS51897">
    <property type="entry name" value="ANNEXIN_2"/>
    <property type="match status" value="4"/>
</dbReference>
<keyword evidence="2 6" id="KW-0677">Repeat</keyword>
<sequence>MSYGYQLSPTVVSYNDFDARADAEILRKAMKGFGTDEKAIINVLANRSNLQRQEIAVQFKTLYGKDLIKDLKSELSGNFEKLILAMMMPLPQFYAKELHDAMAGIGTDECVLIEVLCTMSNHEICVIKQAYEAMYGKTLEDDLRDDTSGNFKRLMVSLCCANRDESFDVNPASAIEDAKELLRAGELRFGTDESVFNSILVQRNVPQLKQIFEEYENITGNNIETAIKNEFSGDIKKGLLAIVECVKDRAGFFAEQLYKSMKGLGTDDDRLIRLVVTRCEIDMGEIKEIFRQRYNESLEDFISGDCSGHYKKCLLALIS</sequence>
<dbReference type="GO" id="GO:0001786">
    <property type="term" value="F:phosphatidylserine binding"/>
    <property type="evidence" value="ECO:0007669"/>
    <property type="project" value="TreeGrafter"/>
</dbReference>
<dbReference type="AlphaFoldDB" id="A0A7M7LNY3"/>
<dbReference type="InterPro" id="IPR001464">
    <property type="entry name" value="Annexin"/>
</dbReference>
<evidence type="ECO:0000256" key="3">
    <source>
        <dbReference type="ARBA" id="ARBA00022837"/>
    </source>
</evidence>
<keyword evidence="3 6" id="KW-0106">Calcium</keyword>
<accession>A0A8B6Z2Z8</accession>
<dbReference type="PANTHER" id="PTHR10502">
    <property type="entry name" value="ANNEXIN"/>
    <property type="match status" value="1"/>
</dbReference>
<dbReference type="FunFam" id="1.10.220.10:FF:000002">
    <property type="entry name" value="Annexin"/>
    <property type="match status" value="1"/>
</dbReference>
<dbReference type="GO" id="GO:0005886">
    <property type="term" value="C:plasma membrane"/>
    <property type="evidence" value="ECO:0007669"/>
    <property type="project" value="TreeGrafter"/>
</dbReference>
<dbReference type="PRINTS" id="PR00196">
    <property type="entry name" value="ANNEXIN"/>
</dbReference>
<evidence type="ECO:0000256" key="2">
    <source>
        <dbReference type="ARBA" id="ARBA00022737"/>
    </source>
</evidence>
<accession>A0A8B6Z2Z9</accession>
<dbReference type="PANTHER" id="PTHR10502:SF102">
    <property type="entry name" value="ANNEXIN B11"/>
    <property type="match status" value="1"/>
</dbReference>
<keyword evidence="5 6" id="KW-0111">Calcium/phospholipid-binding</keyword>
<accession>A0A7M7GZ45</accession>
<dbReference type="Pfam" id="PF00191">
    <property type="entry name" value="Annexin"/>
    <property type="match status" value="4"/>
</dbReference>
<dbReference type="PROSITE" id="PS00223">
    <property type="entry name" value="ANNEXIN_1"/>
    <property type="match status" value="2"/>
</dbReference>
<dbReference type="EnsemblMetazoa" id="XM_006566587">
    <property type="protein sequence ID" value="XP_006566650"/>
    <property type="gene ID" value="LOC409068"/>
</dbReference>
<dbReference type="FunFam" id="1.10.220.10:FF:000010">
    <property type="entry name" value="Annexin"/>
    <property type="match status" value="1"/>
</dbReference>
<evidence type="ECO:0000256" key="5">
    <source>
        <dbReference type="ARBA" id="ARBA00023302"/>
    </source>
</evidence>
<dbReference type="InterPro" id="IPR018502">
    <property type="entry name" value="Annexin_repeat"/>
</dbReference>
<comment type="similarity">
    <text evidence="1 6">Belongs to the annexin family.</text>
</comment>
<evidence type="ECO:0000313" key="7">
    <source>
        <dbReference type="EnsemblMetazoa" id="XP_006566651"/>
    </source>
</evidence>
<dbReference type="SMART" id="SM00335">
    <property type="entry name" value="ANX"/>
    <property type="match status" value="4"/>
</dbReference>
<dbReference type="GeneID" id="409068"/>
<dbReference type="GO" id="GO:0005509">
    <property type="term" value="F:calcium ion binding"/>
    <property type="evidence" value="ECO:0007669"/>
    <property type="project" value="InterPro"/>
</dbReference>
<gene>
    <name evidence="9 10 11" type="primary">LOC409068</name>
</gene>
<protein>
    <recommendedName>
        <fullName evidence="6">Annexin</fullName>
    </recommendedName>
</protein>
<dbReference type="FunFam" id="1.10.220.10:FF:000004">
    <property type="entry name" value="Annexin"/>
    <property type="match status" value="1"/>
</dbReference>
<evidence type="ECO:0000256" key="1">
    <source>
        <dbReference type="ARBA" id="ARBA00007831"/>
    </source>
</evidence>
<reference evidence="7" key="1">
    <citation type="submission" date="2021-01" db="UniProtKB">
        <authorList>
            <consortium name="EnsemblMetazoa"/>
        </authorList>
    </citation>
    <scope>IDENTIFICATION</scope>
    <source>
        <strain evidence="7">DH4</strain>
    </source>
</reference>
<comment type="domain">
    <text evidence="6">A pair of annexin repeats may form one binding site for calcium and phospholipid.</text>
</comment>
<keyword evidence="8" id="KW-1185">Reference proteome</keyword>
<dbReference type="RefSeq" id="XP_026299846.1">
    <property type="nucleotide sequence ID" value="XM_026444061.1"/>
</dbReference>
<dbReference type="GO" id="GO:0005634">
    <property type="term" value="C:nucleus"/>
    <property type="evidence" value="ECO:0007669"/>
    <property type="project" value="TreeGrafter"/>
</dbReference>
<dbReference type="EnsemblMetazoa" id="XM_026444061">
    <property type="protein sequence ID" value="XP_026299846"/>
    <property type="gene ID" value="LOC409068"/>
</dbReference>
<accession>A0A7M7LNY3</accession>
<dbReference type="InterPro" id="IPR037104">
    <property type="entry name" value="Annexin_sf"/>
</dbReference>
<evidence type="ECO:0000313" key="9">
    <source>
        <dbReference type="RefSeq" id="XP_006566650.1"/>
    </source>
</evidence>
<dbReference type="GO" id="GO:0012506">
    <property type="term" value="C:vesicle membrane"/>
    <property type="evidence" value="ECO:0007669"/>
    <property type="project" value="TreeGrafter"/>
</dbReference>
<reference evidence="9 10" key="2">
    <citation type="submission" date="2025-04" db="UniProtKB">
        <authorList>
            <consortium name="RefSeq"/>
        </authorList>
    </citation>
    <scope>IDENTIFICATION</scope>
    <source>
        <strain evidence="9 10">DH4</strain>
        <tissue evidence="9 10">Whole body</tissue>
    </source>
</reference>
<name>A0A7M7LNY3_APIME</name>
<dbReference type="RefSeq" id="XP_006566650.1">
    <property type="nucleotide sequence ID" value="XM_006566587.3"/>
</dbReference>
<dbReference type="InterPro" id="IPR018252">
    <property type="entry name" value="Annexin_repeat_CS"/>
</dbReference>
<dbReference type="FunFam" id="1.10.220.10:FF:000001">
    <property type="entry name" value="Annexin"/>
    <property type="match status" value="1"/>
</dbReference>
<dbReference type="SUPFAM" id="SSF47874">
    <property type="entry name" value="Annexin"/>
    <property type="match status" value="1"/>
</dbReference>
<dbReference type="Proteomes" id="UP000005203">
    <property type="component" value="Linkage group LG11"/>
</dbReference>
<proteinExistence type="inferred from homology"/>
<dbReference type="Gene3D" id="1.10.220.10">
    <property type="entry name" value="Annexin"/>
    <property type="match status" value="4"/>
</dbReference>
<evidence type="ECO:0000256" key="6">
    <source>
        <dbReference type="RuleBase" id="RU003540"/>
    </source>
</evidence>
<evidence type="ECO:0000313" key="10">
    <source>
        <dbReference type="RefSeq" id="XP_006566651.1"/>
    </source>
</evidence>
<dbReference type="GO" id="GO:0005737">
    <property type="term" value="C:cytoplasm"/>
    <property type="evidence" value="ECO:0007669"/>
    <property type="project" value="TreeGrafter"/>
</dbReference>
<evidence type="ECO:0000313" key="11">
    <source>
        <dbReference type="RefSeq" id="XP_026299846.1"/>
    </source>
</evidence>
<evidence type="ECO:0000256" key="4">
    <source>
        <dbReference type="ARBA" id="ARBA00023216"/>
    </source>
</evidence>
<organism evidence="7">
    <name type="scientific">Apis mellifera</name>
    <name type="common">Honeybee</name>
    <dbReference type="NCBI Taxonomy" id="7460"/>
    <lineage>
        <taxon>Eukaryota</taxon>
        <taxon>Metazoa</taxon>
        <taxon>Ecdysozoa</taxon>
        <taxon>Arthropoda</taxon>
        <taxon>Hexapoda</taxon>
        <taxon>Insecta</taxon>
        <taxon>Pterygota</taxon>
        <taxon>Neoptera</taxon>
        <taxon>Endopterygota</taxon>
        <taxon>Hymenoptera</taxon>
        <taxon>Apocrita</taxon>
        <taxon>Aculeata</taxon>
        <taxon>Apoidea</taxon>
        <taxon>Anthophila</taxon>
        <taxon>Apidae</taxon>
        <taxon>Apis</taxon>
    </lineage>
</organism>
<keyword evidence="4 6" id="KW-0041">Annexin</keyword>
<dbReference type="GO" id="GO:0005544">
    <property type="term" value="F:calcium-dependent phospholipid binding"/>
    <property type="evidence" value="ECO:0007669"/>
    <property type="project" value="UniProtKB-KW"/>
</dbReference>
<dbReference type="OrthoDB" id="37886at2759"/>